<evidence type="ECO:0008006" key="4">
    <source>
        <dbReference type="Google" id="ProtNLM"/>
    </source>
</evidence>
<evidence type="ECO:0000256" key="1">
    <source>
        <dbReference type="SAM" id="MobiDB-lite"/>
    </source>
</evidence>
<comment type="caution">
    <text evidence="2">The sequence shown here is derived from an EMBL/GenBank/DDBJ whole genome shotgun (WGS) entry which is preliminary data.</text>
</comment>
<protein>
    <recommendedName>
        <fullName evidence="4">Phage tail assembly protein</fullName>
    </recommendedName>
</protein>
<keyword evidence="3" id="KW-1185">Reference proteome</keyword>
<evidence type="ECO:0000313" key="3">
    <source>
        <dbReference type="Proteomes" id="UP000650466"/>
    </source>
</evidence>
<dbReference type="Proteomes" id="UP000650466">
    <property type="component" value="Unassembled WGS sequence"/>
</dbReference>
<feature type="region of interest" description="Disordered" evidence="1">
    <location>
        <begin position="106"/>
        <end position="129"/>
    </location>
</feature>
<reference evidence="2" key="1">
    <citation type="submission" date="2020-09" db="EMBL/GenBank/DDBJ databases">
        <title>Draft Genome Sequence of Paenibacillus sp. WST5.</title>
        <authorList>
            <person name="Bao Z."/>
        </authorList>
    </citation>
    <scope>NUCLEOTIDE SEQUENCE</scope>
    <source>
        <strain evidence="2">WST5</strain>
    </source>
</reference>
<feature type="compositionally biased region" description="Polar residues" evidence="1">
    <location>
        <begin position="106"/>
        <end position="116"/>
    </location>
</feature>
<sequence>MKNGNDVVIIELDRPRVLRFRHKALKKLTALTGTSMEEVGVQDDFDLEELETIFFYGLERDAKDNGEHLTLEMMEDILDYAPSLDYLLEKMQEALKKSYSGAVEGNVQTPAAQQPAMNRVQRRGTGKNR</sequence>
<accession>A0A926KSA7</accession>
<evidence type="ECO:0000313" key="2">
    <source>
        <dbReference type="EMBL" id="MBD0381284.1"/>
    </source>
</evidence>
<proteinExistence type="predicted"/>
<dbReference type="EMBL" id="JACVVD010000004">
    <property type="protein sequence ID" value="MBD0381284.1"/>
    <property type="molecule type" value="Genomic_DNA"/>
</dbReference>
<dbReference type="RefSeq" id="WP_188175074.1">
    <property type="nucleotide sequence ID" value="NZ_JACVVD010000004.1"/>
</dbReference>
<feature type="compositionally biased region" description="Basic residues" evidence="1">
    <location>
        <begin position="120"/>
        <end position="129"/>
    </location>
</feature>
<name>A0A926KSA7_9BACL</name>
<organism evidence="2 3">
    <name type="scientific">Paenibacillus sedimenti</name>
    <dbReference type="NCBI Taxonomy" id="2770274"/>
    <lineage>
        <taxon>Bacteria</taxon>
        <taxon>Bacillati</taxon>
        <taxon>Bacillota</taxon>
        <taxon>Bacilli</taxon>
        <taxon>Bacillales</taxon>
        <taxon>Paenibacillaceae</taxon>
        <taxon>Paenibacillus</taxon>
    </lineage>
</organism>
<dbReference type="AlphaFoldDB" id="A0A926KSA7"/>
<gene>
    <name evidence="2" type="ORF">ICC18_14255</name>
</gene>